<dbReference type="AlphaFoldDB" id="A0AAV4WEY4"/>
<dbReference type="Proteomes" id="UP001054837">
    <property type="component" value="Unassembled WGS sequence"/>
</dbReference>
<proteinExistence type="predicted"/>
<dbReference type="EMBL" id="BPLQ01014608">
    <property type="protein sequence ID" value="GIY81355.1"/>
    <property type="molecule type" value="Genomic_DNA"/>
</dbReference>
<gene>
    <name evidence="1" type="ORF">CDAR_405401</name>
</gene>
<name>A0AAV4WEY4_9ARAC</name>
<protein>
    <submittedName>
        <fullName evidence="1">Uncharacterized protein</fullName>
    </submittedName>
</protein>
<evidence type="ECO:0000313" key="1">
    <source>
        <dbReference type="EMBL" id="GIY81355.1"/>
    </source>
</evidence>
<sequence>MNNLVLSTIRGRYDILVSVCLQIKDFRSYAIIVERYFGKVRSSEKSDDSRLEADSLSKCRSLQLYKKPAKRSQRLMKAPKTLTCLHR</sequence>
<keyword evidence="2" id="KW-1185">Reference proteome</keyword>
<evidence type="ECO:0000313" key="2">
    <source>
        <dbReference type="Proteomes" id="UP001054837"/>
    </source>
</evidence>
<comment type="caution">
    <text evidence="1">The sequence shown here is derived from an EMBL/GenBank/DDBJ whole genome shotgun (WGS) entry which is preliminary data.</text>
</comment>
<organism evidence="1 2">
    <name type="scientific">Caerostris darwini</name>
    <dbReference type="NCBI Taxonomy" id="1538125"/>
    <lineage>
        <taxon>Eukaryota</taxon>
        <taxon>Metazoa</taxon>
        <taxon>Ecdysozoa</taxon>
        <taxon>Arthropoda</taxon>
        <taxon>Chelicerata</taxon>
        <taxon>Arachnida</taxon>
        <taxon>Araneae</taxon>
        <taxon>Araneomorphae</taxon>
        <taxon>Entelegynae</taxon>
        <taxon>Araneoidea</taxon>
        <taxon>Araneidae</taxon>
        <taxon>Caerostris</taxon>
    </lineage>
</organism>
<accession>A0AAV4WEY4</accession>
<reference evidence="1 2" key="1">
    <citation type="submission" date="2021-06" db="EMBL/GenBank/DDBJ databases">
        <title>Caerostris darwini draft genome.</title>
        <authorList>
            <person name="Kono N."/>
            <person name="Arakawa K."/>
        </authorList>
    </citation>
    <scope>NUCLEOTIDE SEQUENCE [LARGE SCALE GENOMIC DNA]</scope>
</reference>